<sequence length="302" mass="35002">MYDLGQMKTGLLNPNEAIWELHSKLSRLMFNRNDEPIPERDWDNLLLLDACRYDIFEDANTLSGNLEKYYSVASNTSEYVVKTFRGEKYPEMVCVTATPKYYKPNVEDSFHDVIHVWKDDWDEEYGTVLPEVMNERVLEVTKKYPNKRILAHYIPPHQPFIGETGQSIPHGGKFSGGVREYDIDDPNIWDALREGKYDKNKVWKAYLENLKITLPAINKILEKLQGKTVVTSDHGNVFGNVSEFNLIGHPSRRHIKPLIEVPWLVNQNGDRKTIERGHIGDMSEDMDDTEVQERLTDLGYLE</sequence>
<evidence type="ECO:0000313" key="2">
    <source>
        <dbReference type="Proteomes" id="UP001597119"/>
    </source>
</evidence>
<protein>
    <submittedName>
        <fullName evidence="1">Uncharacterized protein</fullName>
    </submittedName>
</protein>
<dbReference type="Gene3D" id="3.40.720.10">
    <property type="entry name" value="Alkaline Phosphatase, subunit A"/>
    <property type="match status" value="1"/>
</dbReference>
<proteinExistence type="predicted"/>
<gene>
    <name evidence="1" type="ORF">ACFR9U_13925</name>
</gene>
<accession>A0ABD6CCK6</accession>
<keyword evidence="2" id="KW-1185">Reference proteome</keyword>
<dbReference type="SUPFAM" id="SSF53649">
    <property type="entry name" value="Alkaline phosphatase-like"/>
    <property type="match status" value="1"/>
</dbReference>
<reference evidence="1 2" key="1">
    <citation type="journal article" date="2019" name="Int. J. Syst. Evol. Microbiol.">
        <title>The Global Catalogue of Microorganisms (GCM) 10K type strain sequencing project: providing services to taxonomists for standard genome sequencing and annotation.</title>
        <authorList>
            <consortium name="The Broad Institute Genomics Platform"/>
            <consortium name="The Broad Institute Genome Sequencing Center for Infectious Disease"/>
            <person name="Wu L."/>
            <person name="Ma J."/>
        </authorList>
    </citation>
    <scope>NUCLEOTIDE SEQUENCE [LARGE SCALE GENOMIC DNA]</scope>
    <source>
        <strain evidence="1 2">CGMCC 1.12125</strain>
    </source>
</reference>
<dbReference type="AlphaFoldDB" id="A0ABD6CCK6"/>
<organism evidence="1 2">
    <name type="scientific">Halorientalis brevis</name>
    <dbReference type="NCBI Taxonomy" id="1126241"/>
    <lineage>
        <taxon>Archaea</taxon>
        <taxon>Methanobacteriati</taxon>
        <taxon>Methanobacteriota</taxon>
        <taxon>Stenosarchaea group</taxon>
        <taxon>Halobacteria</taxon>
        <taxon>Halobacteriales</taxon>
        <taxon>Haloarculaceae</taxon>
        <taxon>Halorientalis</taxon>
    </lineage>
</organism>
<evidence type="ECO:0000313" key="1">
    <source>
        <dbReference type="EMBL" id="MFD1588077.1"/>
    </source>
</evidence>
<dbReference type="RefSeq" id="WP_247381861.1">
    <property type="nucleotide sequence ID" value="NZ_JALLGV010000012.1"/>
</dbReference>
<name>A0ABD6CCK6_9EURY</name>
<dbReference type="InterPro" id="IPR017850">
    <property type="entry name" value="Alkaline_phosphatase_core_sf"/>
</dbReference>
<comment type="caution">
    <text evidence="1">The sequence shown here is derived from an EMBL/GenBank/DDBJ whole genome shotgun (WGS) entry which is preliminary data.</text>
</comment>
<dbReference type="EMBL" id="JBHUDJ010000008">
    <property type="protein sequence ID" value="MFD1588077.1"/>
    <property type="molecule type" value="Genomic_DNA"/>
</dbReference>
<dbReference type="Proteomes" id="UP001597119">
    <property type="component" value="Unassembled WGS sequence"/>
</dbReference>